<name>A0A928Z7J8_9CYAN</name>
<keyword evidence="3" id="KW-1185">Reference proteome</keyword>
<gene>
    <name evidence="2" type="ORF">IQ235_12050</name>
</gene>
<protein>
    <recommendedName>
        <fullName evidence="4">Circadian oscillating protein COP23</fullName>
    </recommendedName>
</protein>
<evidence type="ECO:0000313" key="3">
    <source>
        <dbReference type="Proteomes" id="UP000621799"/>
    </source>
</evidence>
<feature type="region of interest" description="Disordered" evidence="1">
    <location>
        <begin position="49"/>
        <end position="70"/>
    </location>
</feature>
<evidence type="ECO:0000256" key="1">
    <source>
        <dbReference type="SAM" id="MobiDB-lite"/>
    </source>
</evidence>
<dbReference type="InterPro" id="IPR025478">
    <property type="entry name" value="COP23"/>
</dbReference>
<feature type="region of interest" description="Disordered" evidence="1">
    <location>
        <begin position="242"/>
        <end position="266"/>
    </location>
</feature>
<reference evidence="2" key="1">
    <citation type="submission" date="2020-10" db="EMBL/GenBank/DDBJ databases">
        <authorList>
            <person name="Castelo-Branco R."/>
            <person name="Eusebio N."/>
            <person name="Adriana R."/>
            <person name="Vieira A."/>
            <person name="Brugerolle De Fraissinette N."/>
            <person name="Rezende De Castro R."/>
            <person name="Schneider M.P."/>
            <person name="Vasconcelos V."/>
            <person name="Leao P.N."/>
        </authorList>
    </citation>
    <scope>NUCLEOTIDE SEQUENCE</scope>
    <source>
        <strain evidence="2">LEGE 11467</strain>
    </source>
</reference>
<evidence type="ECO:0000313" key="2">
    <source>
        <dbReference type="EMBL" id="MBE9041512.1"/>
    </source>
</evidence>
<proteinExistence type="predicted"/>
<feature type="compositionally biased region" description="Polar residues" evidence="1">
    <location>
        <begin position="55"/>
        <end position="64"/>
    </location>
</feature>
<dbReference type="Pfam" id="PF14218">
    <property type="entry name" value="COP23"/>
    <property type="match status" value="1"/>
</dbReference>
<comment type="caution">
    <text evidence="2">The sequence shown here is derived from an EMBL/GenBank/DDBJ whole genome shotgun (WGS) entry which is preliminary data.</text>
</comment>
<dbReference type="AlphaFoldDB" id="A0A928Z7J8"/>
<accession>A0A928Z7J8</accession>
<dbReference type="Proteomes" id="UP000621799">
    <property type="component" value="Unassembled WGS sequence"/>
</dbReference>
<organism evidence="2 3">
    <name type="scientific">Zarconia navalis LEGE 11467</name>
    <dbReference type="NCBI Taxonomy" id="1828826"/>
    <lineage>
        <taxon>Bacteria</taxon>
        <taxon>Bacillati</taxon>
        <taxon>Cyanobacteriota</taxon>
        <taxon>Cyanophyceae</taxon>
        <taxon>Oscillatoriophycideae</taxon>
        <taxon>Oscillatoriales</taxon>
        <taxon>Oscillatoriales incertae sedis</taxon>
        <taxon>Zarconia</taxon>
        <taxon>Zarconia navalis</taxon>
    </lineage>
</organism>
<evidence type="ECO:0008006" key="4">
    <source>
        <dbReference type="Google" id="ProtNLM"/>
    </source>
</evidence>
<dbReference type="EMBL" id="JADEXN010000205">
    <property type="protein sequence ID" value="MBE9041512.1"/>
    <property type="molecule type" value="Genomic_DNA"/>
</dbReference>
<sequence length="266" mass="29167">MLRLSFKRDRVLNHASSPRHRSIQTGISISLSLGTAFFFGILPTNGPLRAEPLSPRQQAQLPQQSEERPIPEEVKVETERFSCELVDSEYTVMYHPQSQPGRSYAWATPTALGGGWTPERRCNEIARRLEFYRPDGLVELGTGIENEYDIICVTTQADASCRIVLTVPPGQDPQQTRDLVFQNIVTADSGQSTAPVSALTGNGEDLDLLEEVLGIDVSDIEVGTRNPSTGINLQPFLDAADGGTGEMLDEGISTSPNPKLNPENFR</sequence>